<accession>A0A2V1K1H6</accession>
<evidence type="ECO:0000313" key="3">
    <source>
        <dbReference type="Proteomes" id="UP000245212"/>
    </source>
</evidence>
<proteinExistence type="predicted"/>
<dbReference type="PANTHER" id="PTHR13939">
    <property type="entry name" value="NICOTINAMIDE-NUCLEOTIDE AMIDOHYDROLASE PNCC"/>
    <property type="match status" value="1"/>
</dbReference>
<gene>
    <name evidence="2" type="ORF">DD235_02830</name>
</gene>
<keyword evidence="3" id="KW-1185">Reference proteome</keyword>
<protein>
    <submittedName>
        <fullName evidence="2">Competence/damage-inducible protein A</fullName>
    </submittedName>
</protein>
<feature type="domain" description="MoaB/Mog" evidence="1">
    <location>
        <begin position="21"/>
        <end position="194"/>
    </location>
</feature>
<reference evidence="3" key="1">
    <citation type="submission" date="2018-05" db="EMBL/GenBank/DDBJ databases">
        <authorList>
            <person name="Li Y."/>
        </authorList>
    </citation>
    <scope>NUCLEOTIDE SEQUENCE [LARGE SCALE GENOMIC DNA]</scope>
    <source>
        <strain evidence="3">3d-2-2</strain>
    </source>
</reference>
<dbReference type="InterPro" id="IPR001453">
    <property type="entry name" value="MoaB/Mog_dom"/>
</dbReference>
<dbReference type="Proteomes" id="UP000245212">
    <property type="component" value="Unassembled WGS sequence"/>
</dbReference>
<dbReference type="AlphaFoldDB" id="A0A2V1K1H6"/>
<organism evidence="2 3">
    <name type="scientific">Corticimicrobacter populi</name>
    <dbReference type="NCBI Taxonomy" id="2175229"/>
    <lineage>
        <taxon>Bacteria</taxon>
        <taxon>Pseudomonadati</taxon>
        <taxon>Pseudomonadota</taxon>
        <taxon>Betaproteobacteria</taxon>
        <taxon>Burkholderiales</taxon>
        <taxon>Alcaligenaceae</taxon>
        <taxon>Corticimicrobacter</taxon>
    </lineage>
</organism>
<dbReference type="RefSeq" id="WP_109060988.1">
    <property type="nucleotide sequence ID" value="NZ_QETA01000001.1"/>
</dbReference>
<dbReference type="PANTHER" id="PTHR13939:SF0">
    <property type="entry name" value="NMN AMIDOHYDROLASE-LIKE PROTEIN YFAY"/>
    <property type="match status" value="1"/>
</dbReference>
<dbReference type="Pfam" id="PF00994">
    <property type="entry name" value="MoCF_biosynth"/>
    <property type="match status" value="1"/>
</dbReference>
<comment type="caution">
    <text evidence="2">The sequence shown here is derived from an EMBL/GenBank/DDBJ whole genome shotgun (WGS) entry which is preliminary data.</text>
</comment>
<dbReference type="SUPFAM" id="SSF53218">
    <property type="entry name" value="Molybdenum cofactor biosynthesis proteins"/>
    <property type="match status" value="1"/>
</dbReference>
<dbReference type="CDD" id="cd00885">
    <property type="entry name" value="cinA"/>
    <property type="match status" value="1"/>
</dbReference>
<dbReference type="InterPro" id="IPR050101">
    <property type="entry name" value="CinA"/>
</dbReference>
<dbReference type="Gene3D" id="3.40.980.10">
    <property type="entry name" value="MoaB/Mog-like domain"/>
    <property type="match status" value="1"/>
</dbReference>
<evidence type="ECO:0000313" key="2">
    <source>
        <dbReference type="EMBL" id="PWF25114.1"/>
    </source>
</evidence>
<evidence type="ECO:0000259" key="1">
    <source>
        <dbReference type="SMART" id="SM00852"/>
    </source>
</evidence>
<dbReference type="InterPro" id="IPR036425">
    <property type="entry name" value="MoaB/Mog-like_dom_sf"/>
</dbReference>
<sequence>MSITEQSATSPRPERTVPRIGLYIIGDEILSGRRQDKHFSKMVELLGARGLKLAWAQFLGDDRAELVAALRRSFASGDIVFSCGGIGATPDDHTRQAAAEALGEPLVLHPEARQLIAERSAEMADKGQGSADMETPENRQRLQMGMFPASAEIVANPYNRIPGFYVRNHTFMPGFPVMAWPMMEAMLDTRYADLHHREAWAEHSFLVFDMPESRITPAMVEIERRWPDVRAFSLPSVGEGSAPHIDLGVKGEPQAAAEALQWLQNEVTRLGGRLGN</sequence>
<name>A0A2V1K1H6_9BURK</name>
<dbReference type="EMBL" id="QETA01000001">
    <property type="protein sequence ID" value="PWF25114.1"/>
    <property type="molecule type" value="Genomic_DNA"/>
</dbReference>
<dbReference type="SMART" id="SM00852">
    <property type="entry name" value="MoCF_biosynth"/>
    <property type="match status" value="1"/>
</dbReference>